<sequence length="64" mass="7213">MTNPPRTPTCPICGQPTAHESRPFCSRRCADVDLGRWFSGTYRFAGEPALGEDDDEKAEINRER</sequence>
<dbReference type="SUPFAM" id="SSF57716">
    <property type="entry name" value="Glucocorticoid receptor-like (DNA-binding domain)"/>
    <property type="match status" value="1"/>
</dbReference>
<evidence type="ECO:0000256" key="4">
    <source>
        <dbReference type="SAM" id="MobiDB-lite"/>
    </source>
</evidence>
<dbReference type="RefSeq" id="WP_207847451.1">
    <property type="nucleotide sequence ID" value="NZ_JAFVMH010000013.1"/>
</dbReference>
<dbReference type="HAMAP" id="MF_00649">
    <property type="entry name" value="DNA_gyrase_inhibitor_YacG"/>
    <property type="match status" value="1"/>
</dbReference>
<evidence type="ECO:0000256" key="2">
    <source>
        <dbReference type="ARBA" id="ARBA00022833"/>
    </source>
</evidence>
<comment type="caution">
    <text evidence="5">The sequence shown here is derived from an EMBL/GenBank/DDBJ whole genome shotgun (WGS) entry which is preliminary data.</text>
</comment>
<keyword evidence="6" id="KW-1185">Reference proteome</keyword>
<dbReference type="GO" id="GO:0006355">
    <property type="term" value="P:regulation of DNA-templated transcription"/>
    <property type="evidence" value="ECO:0007669"/>
    <property type="project" value="InterPro"/>
</dbReference>
<organism evidence="5 6">
    <name type="scientific">Acetobacter garciniae</name>
    <dbReference type="NCBI Taxonomy" id="2817435"/>
    <lineage>
        <taxon>Bacteria</taxon>
        <taxon>Pseudomonadati</taxon>
        <taxon>Pseudomonadota</taxon>
        <taxon>Alphaproteobacteria</taxon>
        <taxon>Acetobacterales</taxon>
        <taxon>Acetobacteraceae</taxon>
        <taxon>Acetobacter</taxon>
    </lineage>
</organism>
<gene>
    <name evidence="3 5" type="primary">yacG</name>
    <name evidence="5" type="ORF">J2D77_15980</name>
</gene>
<name>A0A939KNQ7_9PROT</name>
<feature type="binding site" evidence="3">
    <location>
        <position position="10"/>
    </location>
    <ligand>
        <name>Zn(2+)</name>
        <dbReference type="ChEBI" id="CHEBI:29105"/>
    </ligand>
</feature>
<proteinExistence type="inferred from homology"/>
<evidence type="ECO:0000313" key="6">
    <source>
        <dbReference type="Proteomes" id="UP000664073"/>
    </source>
</evidence>
<comment type="function">
    <text evidence="3">Inhibits all the catalytic activities of DNA gyrase by preventing its interaction with DNA. Acts by binding directly to the C-terminal domain of GyrB, which probably disrupts DNA binding by the gyrase.</text>
</comment>
<dbReference type="InterPro" id="IPR005584">
    <property type="entry name" value="DNA_gyrase_inhibitor_YacG"/>
</dbReference>
<dbReference type="PANTHER" id="PTHR36150:SF1">
    <property type="entry name" value="DNA GYRASE INHIBITOR YACG"/>
    <property type="match status" value="1"/>
</dbReference>
<comment type="similarity">
    <text evidence="3">Belongs to the DNA gyrase inhibitor YacG family.</text>
</comment>
<evidence type="ECO:0000256" key="3">
    <source>
        <dbReference type="HAMAP-Rule" id="MF_00649"/>
    </source>
</evidence>
<dbReference type="Proteomes" id="UP000664073">
    <property type="component" value="Unassembled WGS sequence"/>
</dbReference>
<dbReference type="PANTHER" id="PTHR36150">
    <property type="entry name" value="DNA GYRASE INHIBITOR YACG"/>
    <property type="match status" value="1"/>
</dbReference>
<dbReference type="EMBL" id="JAFVMH010000013">
    <property type="protein sequence ID" value="MBO1326648.1"/>
    <property type="molecule type" value="Genomic_DNA"/>
</dbReference>
<comment type="cofactor">
    <cofactor evidence="3">
        <name>Zn(2+)</name>
        <dbReference type="ChEBI" id="CHEBI:29105"/>
    </cofactor>
    <text evidence="3">Binds 1 zinc ion.</text>
</comment>
<feature type="region of interest" description="Disordered" evidence="4">
    <location>
        <begin position="45"/>
        <end position="64"/>
    </location>
</feature>
<keyword evidence="2 3" id="KW-0862">Zinc</keyword>
<keyword evidence="1 3" id="KW-0479">Metal-binding</keyword>
<dbReference type="GO" id="GO:0008270">
    <property type="term" value="F:zinc ion binding"/>
    <property type="evidence" value="ECO:0007669"/>
    <property type="project" value="UniProtKB-UniRule"/>
</dbReference>
<dbReference type="Pfam" id="PF03884">
    <property type="entry name" value="YacG"/>
    <property type="match status" value="1"/>
</dbReference>
<reference evidence="5" key="1">
    <citation type="submission" date="2021-03" db="EMBL/GenBank/DDBJ databases">
        <title>The complete genome sequence of Acetobacter sp. TBRC 12339.</title>
        <authorList>
            <person name="Charoenyingcharoen P."/>
            <person name="Yukphan P."/>
        </authorList>
    </citation>
    <scope>NUCLEOTIDE SEQUENCE</scope>
    <source>
        <strain evidence="5">TBRC 12339</strain>
    </source>
</reference>
<dbReference type="Gene3D" id="3.30.50.10">
    <property type="entry name" value="Erythroid Transcription Factor GATA-1, subunit A"/>
    <property type="match status" value="1"/>
</dbReference>
<feature type="binding site" evidence="3">
    <location>
        <position position="25"/>
    </location>
    <ligand>
        <name>Zn(2+)</name>
        <dbReference type="ChEBI" id="CHEBI:29105"/>
    </ligand>
</feature>
<evidence type="ECO:0000256" key="1">
    <source>
        <dbReference type="ARBA" id="ARBA00022723"/>
    </source>
</evidence>
<feature type="binding site" evidence="3">
    <location>
        <position position="29"/>
    </location>
    <ligand>
        <name>Zn(2+)</name>
        <dbReference type="ChEBI" id="CHEBI:29105"/>
    </ligand>
</feature>
<dbReference type="AlphaFoldDB" id="A0A939KNQ7"/>
<protein>
    <recommendedName>
        <fullName evidence="3">DNA gyrase inhibitor YacG</fullName>
    </recommendedName>
</protein>
<evidence type="ECO:0000313" key="5">
    <source>
        <dbReference type="EMBL" id="MBO1326648.1"/>
    </source>
</evidence>
<dbReference type="InterPro" id="IPR013088">
    <property type="entry name" value="Znf_NHR/GATA"/>
</dbReference>
<accession>A0A939KNQ7</accession>
<dbReference type="GO" id="GO:0008657">
    <property type="term" value="F:DNA topoisomerase type II (double strand cut, ATP-hydrolyzing) inhibitor activity"/>
    <property type="evidence" value="ECO:0007669"/>
    <property type="project" value="UniProtKB-UniRule"/>
</dbReference>
<comment type="subunit">
    <text evidence="3">Interacts with GyrB.</text>
</comment>
<feature type="binding site" evidence="3">
    <location>
        <position position="13"/>
    </location>
    <ligand>
        <name>Zn(2+)</name>
        <dbReference type="ChEBI" id="CHEBI:29105"/>
    </ligand>
</feature>